<keyword evidence="4" id="KW-0408">Iron</keyword>
<evidence type="ECO:0000256" key="4">
    <source>
        <dbReference type="ARBA" id="ARBA00023004"/>
    </source>
</evidence>
<dbReference type="PANTHER" id="PTHR43255">
    <property type="entry name" value="IRON-SULFUR-BINDING OXIDOREDUCTASE FADF-RELATED-RELATED"/>
    <property type="match status" value="1"/>
</dbReference>
<evidence type="ECO:0000256" key="3">
    <source>
        <dbReference type="ARBA" id="ARBA00023002"/>
    </source>
</evidence>
<dbReference type="GO" id="GO:0046872">
    <property type="term" value="F:metal ion binding"/>
    <property type="evidence" value="ECO:0007669"/>
    <property type="project" value="UniProtKB-KW"/>
</dbReference>
<evidence type="ECO:0000259" key="6">
    <source>
        <dbReference type="Pfam" id="PF02754"/>
    </source>
</evidence>
<keyword evidence="5" id="KW-0411">Iron-sulfur</keyword>
<accession>X1IVD7</accession>
<dbReference type="GO" id="GO:0005886">
    <property type="term" value="C:plasma membrane"/>
    <property type="evidence" value="ECO:0007669"/>
    <property type="project" value="TreeGrafter"/>
</dbReference>
<reference evidence="7" key="1">
    <citation type="journal article" date="2014" name="Front. Microbiol.">
        <title>High frequency of phylogenetically diverse reductive dehalogenase-homologous genes in deep subseafloor sedimentary metagenomes.</title>
        <authorList>
            <person name="Kawai M."/>
            <person name="Futagami T."/>
            <person name="Toyoda A."/>
            <person name="Takaki Y."/>
            <person name="Nishi S."/>
            <person name="Hori S."/>
            <person name="Arai W."/>
            <person name="Tsubouchi T."/>
            <person name="Morono Y."/>
            <person name="Uchiyama I."/>
            <person name="Ito T."/>
            <person name="Fujiyama A."/>
            <person name="Inagaki F."/>
            <person name="Takami H."/>
        </authorList>
    </citation>
    <scope>NUCLEOTIDE SEQUENCE</scope>
    <source>
        <strain evidence="7">Expedition CK06-06</strain>
    </source>
</reference>
<feature type="non-terminal residue" evidence="7">
    <location>
        <position position="1"/>
    </location>
</feature>
<gene>
    <name evidence="7" type="ORF">S03H2_45719</name>
</gene>
<organism evidence="7">
    <name type="scientific">marine sediment metagenome</name>
    <dbReference type="NCBI Taxonomy" id="412755"/>
    <lineage>
        <taxon>unclassified sequences</taxon>
        <taxon>metagenomes</taxon>
        <taxon>ecological metagenomes</taxon>
    </lineage>
</organism>
<dbReference type="PANTHER" id="PTHR43255:SF1">
    <property type="entry name" value="IRON-SULFUR-BINDING OXIDOREDUCTASE FADF-RELATED"/>
    <property type="match status" value="1"/>
</dbReference>
<keyword evidence="3" id="KW-0560">Oxidoreductase</keyword>
<sequence length="249" mass="28920">FDSWGVKNVVATLDAVEYIFNEVHPKEMGVKHDQNFINFHRWLLDNINSGEINLQNQLNLTVTVHDNCFSKALGGYWEEPRTILEKCGCKILEMKHIKKDSLCCGFGAGASWVKNMSLPFDMISEGVKKFKEAEETGAKALISYCGGCIYLMWATKELLRSKIDLYHIIEIVRMAMGEELNYPKDNIKRAWDVIAIITYSLLLSTFKKNFYIKSITYDKDLSTYKPKKYLLLRLIRYLFEIKLIRIPYC</sequence>
<dbReference type="InterPro" id="IPR051460">
    <property type="entry name" value="HdrC_iron-sulfur_subunit"/>
</dbReference>
<dbReference type="GO" id="GO:0016491">
    <property type="term" value="F:oxidoreductase activity"/>
    <property type="evidence" value="ECO:0007669"/>
    <property type="project" value="UniProtKB-KW"/>
</dbReference>
<evidence type="ECO:0000256" key="2">
    <source>
        <dbReference type="ARBA" id="ARBA00022723"/>
    </source>
</evidence>
<dbReference type="Pfam" id="PF02754">
    <property type="entry name" value="CCG"/>
    <property type="match status" value="1"/>
</dbReference>
<proteinExistence type="predicted"/>
<dbReference type="InterPro" id="IPR004017">
    <property type="entry name" value="Cys_rich_dom"/>
</dbReference>
<dbReference type="EMBL" id="BARU01028663">
    <property type="protein sequence ID" value="GAH73240.1"/>
    <property type="molecule type" value="Genomic_DNA"/>
</dbReference>
<comment type="caution">
    <text evidence="7">The sequence shown here is derived from an EMBL/GenBank/DDBJ whole genome shotgun (WGS) entry which is preliminary data.</text>
</comment>
<keyword evidence="2" id="KW-0479">Metal-binding</keyword>
<keyword evidence="1" id="KW-0004">4Fe-4S</keyword>
<name>X1IVD7_9ZZZZ</name>
<evidence type="ECO:0000256" key="5">
    <source>
        <dbReference type="ARBA" id="ARBA00023014"/>
    </source>
</evidence>
<evidence type="ECO:0000313" key="7">
    <source>
        <dbReference type="EMBL" id="GAH73240.1"/>
    </source>
</evidence>
<dbReference type="GO" id="GO:0051539">
    <property type="term" value="F:4 iron, 4 sulfur cluster binding"/>
    <property type="evidence" value="ECO:0007669"/>
    <property type="project" value="UniProtKB-KW"/>
</dbReference>
<dbReference type="AlphaFoldDB" id="X1IVD7"/>
<feature type="domain" description="Cysteine-rich" evidence="6">
    <location>
        <begin position="62"/>
        <end position="149"/>
    </location>
</feature>
<protein>
    <recommendedName>
        <fullName evidence="6">Cysteine-rich domain-containing protein</fullName>
    </recommendedName>
</protein>
<evidence type="ECO:0000256" key="1">
    <source>
        <dbReference type="ARBA" id="ARBA00022485"/>
    </source>
</evidence>